<evidence type="ECO:0008006" key="3">
    <source>
        <dbReference type="Google" id="ProtNLM"/>
    </source>
</evidence>
<name>A0A379IBS6_PSEFL</name>
<dbReference type="OrthoDB" id="6631690at2"/>
<evidence type="ECO:0000313" key="2">
    <source>
        <dbReference type="Proteomes" id="UP000255125"/>
    </source>
</evidence>
<accession>A0A379IBS6</accession>
<dbReference type="AlphaFoldDB" id="A0A379IBS6"/>
<dbReference type="RefSeq" id="WP_051903256.1">
    <property type="nucleotide sequence ID" value="NZ_CP008896.1"/>
</dbReference>
<dbReference type="Gene3D" id="3.40.50.2000">
    <property type="entry name" value="Glycogen Phosphorylase B"/>
    <property type="match status" value="1"/>
</dbReference>
<proteinExistence type="predicted"/>
<reference evidence="1 2" key="1">
    <citation type="submission" date="2018-06" db="EMBL/GenBank/DDBJ databases">
        <authorList>
            <consortium name="Pathogen Informatics"/>
            <person name="Doyle S."/>
        </authorList>
    </citation>
    <scope>NUCLEOTIDE SEQUENCE [LARGE SCALE GENOMIC DNA]</scope>
    <source>
        <strain evidence="1 2">NCTC10392</strain>
    </source>
</reference>
<dbReference type="EMBL" id="UGUS01000002">
    <property type="protein sequence ID" value="SUD30161.1"/>
    <property type="molecule type" value="Genomic_DNA"/>
</dbReference>
<dbReference type="Proteomes" id="UP000255125">
    <property type="component" value="Unassembled WGS sequence"/>
</dbReference>
<gene>
    <name evidence="1" type="ORF">NCTC10392_02072</name>
</gene>
<protein>
    <recommendedName>
        <fullName evidence="3">Glycosyltransferase</fullName>
    </recommendedName>
</protein>
<sequence>MKKLFKDFEVAIRETADLNQAFTLASAYGNLLWFADVGIHDAPLIEADLIERGLLIAGTNFVAAPHECAGVLHVVSEPLMTGGHTRLMEKLASMHAEPVDLLISRHATPDAKAQVCRFFDKTRVVNATCPIDALREMVGLLQTYEKAVLHIHPDDILVVIACGVAKRISGLEVFFVNHADHVFSYGSSVADYYFELSGHGRRFDLTKHIQGRKSFLGIPVSIPRGEMANDFKPATQAPLLFISAGSDIKYKPRKGFSIFKLVARILEDYPASTFMVIGSDIKKAFWWWPLKLRYRSRLSIRAHLDFQEYSELVSKADFYVDSHPLPGGTAFAEQFVKGRRCVGLISPVQGYSPADRLKRDNINAVMASIADYRYDEKTFLIIEKVNAYDSVKERYLKCLYEGQVCANPLDSVGNWAGDTAFFEEKKGSLKADIALDTFLLLSRLERDLARRLFAALSMGKKVKLLAKMILARKFR</sequence>
<evidence type="ECO:0000313" key="1">
    <source>
        <dbReference type="EMBL" id="SUD30161.1"/>
    </source>
</evidence>
<organism evidence="1 2">
    <name type="scientific">Pseudomonas fluorescens</name>
    <dbReference type="NCBI Taxonomy" id="294"/>
    <lineage>
        <taxon>Bacteria</taxon>
        <taxon>Pseudomonadati</taxon>
        <taxon>Pseudomonadota</taxon>
        <taxon>Gammaproteobacteria</taxon>
        <taxon>Pseudomonadales</taxon>
        <taxon>Pseudomonadaceae</taxon>
        <taxon>Pseudomonas</taxon>
    </lineage>
</organism>